<evidence type="ECO:0000313" key="8">
    <source>
        <dbReference type="Proteomes" id="UP001239445"/>
    </source>
</evidence>
<keyword evidence="3 5" id="KW-0732">Signal</keyword>
<evidence type="ECO:0000256" key="2">
    <source>
        <dbReference type="ARBA" id="ARBA00022525"/>
    </source>
</evidence>
<feature type="domain" description="Hemicentin-1-like von Willebrand factor A" evidence="6">
    <location>
        <begin position="34"/>
        <end position="189"/>
    </location>
</feature>
<feature type="signal peptide" evidence="5">
    <location>
        <begin position="1"/>
        <end position="17"/>
    </location>
</feature>
<gene>
    <name evidence="7" type="ORF">QBC47DRAFT_363530</name>
</gene>
<feature type="region of interest" description="Disordered" evidence="4">
    <location>
        <begin position="631"/>
        <end position="710"/>
    </location>
</feature>
<evidence type="ECO:0000256" key="1">
    <source>
        <dbReference type="ARBA" id="ARBA00004613"/>
    </source>
</evidence>
<evidence type="ECO:0000256" key="5">
    <source>
        <dbReference type="SAM" id="SignalP"/>
    </source>
</evidence>
<dbReference type="PANTHER" id="PTHR14905">
    <property type="entry name" value="NG37"/>
    <property type="match status" value="1"/>
</dbReference>
<evidence type="ECO:0000256" key="3">
    <source>
        <dbReference type="ARBA" id="ARBA00022729"/>
    </source>
</evidence>
<accession>A0AAJ0F3Z1</accession>
<feature type="compositionally biased region" description="Pro residues" evidence="4">
    <location>
        <begin position="688"/>
        <end position="699"/>
    </location>
</feature>
<dbReference type="SUPFAM" id="SSF53300">
    <property type="entry name" value="vWA-like"/>
    <property type="match status" value="1"/>
</dbReference>
<keyword evidence="8" id="KW-1185">Reference proteome</keyword>
<comment type="caution">
    <text evidence="7">The sequence shown here is derived from an EMBL/GenBank/DDBJ whole genome shotgun (WGS) entry which is preliminary data.</text>
</comment>
<comment type="subcellular location">
    <subcellularLocation>
        <location evidence="1">Secreted</location>
    </subcellularLocation>
</comment>
<name>A0AAJ0F3Z1_9PEZI</name>
<feature type="chain" id="PRO_5042477461" description="Hemicentin-1-like von Willebrand factor A domain-containing protein" evidence="5">
    <location>
        <begin position="18"/>
        <end position="767"/>
    </location>
</feature>
<reference evidence="7" key="1">
    <citation type="submission" date="2023-06" db="EMBL/GenBank/DDBJ databases">
        <title>Genome-scale phylogeny and comparative genomics of the fungal order Sordariales.</title>
        <authorList>
            <consortium name="Lawrence Berkeley National Laboratory"/>
            <person name="Hensen N."/>
            <person name="Bonometti L."/>
            <person name="Westerberg I."/>
            <person name="Brannstrom I.O."/>
            <person name="Guillou S."/>
            <person name="Cros-Aarteil S."/>
            <person name="Calhoun S."/>
            <person name="Haridas S."/>
            <person name="Kuo A."/>
            <person name="Mondo S."/>
            <person name="Pangilinan J."/>
            <person name="Riley R."/>
            <person name="Labutti K."/>
            <person name="Andreopoulos B."/>
            <person name="Lipzen A."/>
            <person name="Chen C."/>
            <person name="Yanf M."/>
            <person name="Daum C."/>
            <person name="Ng V."/>
            <person name="Clum A."/>
            <person name="Steindorff A."/>
            <person name="Ohm R."/>
            <person name="Martin F."/>
            <person name="Silar P."/>
            <person name="Natvig D."/>
            <person name="Lalanne C."/>
            <person name="Gautier V."/>
            <person name="Ament-Velasquez S.L."/>
            <person name="Kruys A."/>
            <person name="Hutchinson M.I."/>
            <person name="Powell A.J."/>
            <person name="Barry K."/>
            <person name="Miller A.N."/>
            <person name="Grigoriev I.V."/>
            <person name="Debuchy R."/>
            <person name="Gladieux P."/>
            <person name="Thoren M.H."/>
            <person name="Johannesson H."/>
        </authorList>
    </citation>
    <scope>NUCLEOTIDE SEQUENCE</scope>
    <source>
        <strain evidence="7">PSN4</strain>
    </source>
</reference>
<evidence type="ECO:0000256" key="4">
    <source>
        <dbReference type="SAM" id="MobiDB-lite"/>
    </source>
</evidence>
<dbReference type="PANTHER" id="PTHR14905:SF7">
    <property type="entry name" value="VON WILLEBRAND FACTOR A DOMAIN-CONTAINING PROTEIN 7"/>
    <property type="match status" value="1"/>
</dbReference>
<organism evidence="7 8">
    <name type="scientific">Echria macrotheca</name>
    <dbReference type="NCBI Taxonomy" id="438768"/>
    <lineage>
        <taxon>Eukaryota</taxon>
        <taxon>Fungi</taxon>
        <taxon>Dikarya</taxon>
        <taxon>Ascomycota</taxon>
        <taxon>Pezizomycotina</taxon>
        <taxon>Sordariomycetes</taxon>
        <taxon>Sordariomycetidae</taxon>
        <taxon>Sordariales</taxon>
        <taxon>Schizotheciaceae</taxon>
        <taxon>Echria</taxon>
    </lineage>
</organism>
<dbReference type="AlphaFoldDB" id="A0AAJ0F3Z1"/>
<keyword evidence="2" id="KW-0964">Secreted</keyword>
<sequence length="767" mass="78187">MISTALGLLALSSLSTAHSFGSHLTTRDVASPRLALAVDTTGSMGGYVGAMLPELKRILNTKLGTPDEPSSFLLSPFNDPRTGPITNTSSYLDFGAALDVLSFGGGGDCPEMSLTGILSALQSLPDRDGGNLFVVTDASAKDASIVDAVISAAVQTNVRVFFLLFDNICGTGEPVYDQIARATGGQVLNDLQLADAGPVTELINFLTVAGREEIIRVFPDSTVPTVDLTGGRVVDGRRVRSLAKRDPFAATVRFSVDLGTTSLVVSVDGGSAVTVTGPTNDANTQSIALTRGVIDAIANPTPGIWTVSVADCDACSVSISGVTAVRISSFGLFQTLVGSTAEELITAAPVIGCLYRAEATLEGAVTDVVFELRKANGDLISTIPMVLTSGLYAADLLIPTDPFMVYIRARDSAGNVVVRVYPRLITGVAGSGSCENQASISSVAGTPSSSVGAPVNSNSASAVSNAASNSASNSASDFASNSASATNTGVAVSASEGSVVAVSTAAATVVSNSALSSALGSVAGATAATQQSATAVAAGALRGTVTVEHTAIIELPCNKPSCHHDGNKQAEYEEESVTTVEFKWTTTCPDLVSITRDGRVAVETRLSTITRIMSVESLIPCAKCVGENYPVTTTSGSTPRVGENGQLSSGEGEGRQLTTTTNTTLGLAGSSAEPEPPANNDPFDPEEQPLPRPERPAPGAPGRFLPGPVASSLAAPPSLTTGVAVTGAAGNGSRTAVVVTGGAVQERGMKEFMLAQVYAVVFALLVW</sequence>
<evidence type="ECO:0000313" key="7">
    <source>
        <dbReference type="EMBL" id="KAK1752802.1"/>
    </source>
</evidence>
<dbReference type="Proteomes" id="UP001239445">
    <property type="component" value="Unassembled WGS sequence"/>
</dbReference>
<proteinExistence type="predicted"/>
<dbReference type="Pfam" id="PF25106">
    <property type="entry name" value="VWA_4"/>
    <property type="match status" value="1"/>
</dbReference>
<evidence type="ECO:0000259" key="6">
    <source>
        <dbReference type="Pfam" id="PF25106"/>
    </source>
</evidence>
<dbReference type="EMBL" id="MU839839">
    <property type="protein sequence ID" value="KAK1752802.1"/>
    <property type="molecule type" value="Genomic_DNA"/>
</dbReference>
<dbReference type="InterPro" id="IPR036465">
    <property type="entry name" value="vWFA_dom_sf"/>
</dbReference>
<dbReference type="InterPro" id="IPR052577">
    <property type="entry name" value="VWA7"/>
</dbReference>
<dbReference type="InterPro" id="IPR056861">
    <property type="entry name" value="HMCN1-like_VWA"/>
</dbReference>
<protein>
    <recommendedName>
        <fullName evidence="6">Hemicentin-1-like von Willebrand factor A domain-containing protein</fullName>
    </recommendedName>
</protein>